<dbReference type="SMART" id="SM00407">
    <property type="entry name" value="IGc1"/>
    <property type="match status" value="2"/>
</dbReference>
<name>A0A1U8DBG1_ALLSI</name>
<dbReference type="InterPro" id="IPR036179">
    <property type="entry name" value="Ig-like_dom_sf"/>
</dbReference>
<dbReference type="InterPro" id="IPR051755">
    <property type="entry name" value="Ig-like_CS_Receptor"/>
</dbReference>
<dbReference type="InterPro" id="IPR003597">
    <property type="entry name" value="Ig_C1-set"/>
</dbReference>
<keyword evidence="2" id="KW-1015">Disulfide bond</keyword>
<evidence type="ECO:0000256" key="1">
    <source>
        <dbReference type="ARBA" id="ARBA00022729"/>
    </source>
</evidence>
<keyword evidence="8" id="KW-1185">Reference proteome</keyword>
<feature type="domain" description="Ig-like" evidence="7">
    <location>
        <begin position="246"/>
        <end position="337"/>
    </location>
</feature>
<dbReference type="InterPro" id="IPR013106">
    <property type="entry name" value="Ig_V-set"/>
</dbReference>
<gene>
    <name evidence="9" type="primary">LOC102368518</name>
</gene>
<evidence type="ECO:0000256" key="3">
    <source>
        <dbReference type="ARBA" id="ARBA00023180"/>
    </source>
</evidence>
<dbReference type="InParanoid" id="A0A1U8DBG1"/>
<proteinExistence type="predicted"/>
<evidence type="ECO:0000313" key="9">
    <source>
        <dbReference type="RefSeq" id="XP_014374490.1"/>
    </source>
</evidence>
<evidence type="ECO:0000256" key="5">
    <source>
        <dbReference type="SAM" id="MobiDB-lite"/>
    </source>
</evidence>
<dbReference type="Gene3D" id="2.60.40.10">
    <property type="entry name" value="Immunoglobulins"/>
    <property type="match status" value="3"/>
</dbReference>
<evidence type="ECO:0000259" key="7">
    <source>
        <dbReference type="PROSITE" id="PS50835"/>
    </source>
</evidence>
<dbReference type="RefSeq" id="XP_014374490.1">
    <property type="nucleotide sequence ID" value="XM_014519004.2"/>
</dbReference>
<feature type="signal peptide" evidence="6">
    <location>
        <begin position="1"/>
        <end position="26"/>
    </location>
</feature>
<dbReference type="PANTHER" id="PTHR19971">
    <property type="entry name" value="SIGNAL-REGULATORY PROTEIN BETA"/>
    <property type="match status" value="1"/>
</dbReference>
<dbReference type="Pfam" id="PF07686">
    <property type="entry name" value="V-set"/>
    <property type="match status" value="1"/>
</dbReference>
<dbReference type="Proteomes" id="UP000189705">
    <property type="component" value="Unplaced"/>
</dbReference>
<dbReference type="OrthoDB" id="6370831at2759"/>
<dbReference type="GeneID" id="102368518"/>
<evidence type="ECO:0000256" key="2">
    <source>
        <dbReference type="ARBA" id="ARBA00023157"/>
    </source>
</evidence>
<evidence type="ECO:0000313" key="8">
    <source>
        <dbReference type="Proteomes" id="UP000189705"/>
    </source>
</evidence>
<keyword evidence="1 6" id="KW-0732">Signal</keyword>
<dbReference type="eggNOG" id="ENOG502S1XD">
    <property type="taxonomic scope" value="Eukaryota"/>
</dbReference>
<feature type="compositionally biased region" description="Polar residues" evidence="5">
    <location>
        <begin position="293"/>
        <end position="303"/>
    </location>
</feature>
<dbReference type="InterPro" id="IPR007110">
    <property type="entry name" value="Ig-like_dom"/>
</dbReference>
<sequence length="393" mass="41885">MGTSAPGPGWCVLVLVLLLDTCGAGGQDFQVLQPKEPVSVSAGDTLELNCTVPQRGPAGPVKWFKGSGGDRQLVHAETGSFPRVTKAVPNSLTDYSIHISDVRPEDAGTYYCVKFTKGLPDKEYRSGAGMMVSVSASPSAPSVSGPASRVEPGSPVNFTCTSKGLSPGDITVTWLKDGAKLPAQPLQILLENERDSYCVSSTLARTLTVGDIRSQLTCQIDEHSPRPAPLREAYSLSQALRVSPRPRLTTNYSGAVPVNEMVAFTCSLVGFYPNVARLTWMENGNETGPEKSPSPTENPNGTFSLTRTLEVRATEQRNQSSFTCRAVHDSQPPASVTRVLAVTATSNKMEEDKKEGVGAGPPATPQVTAAANQLHRTPERAAHRMFLGYRGAA</sequence>
<feature type="chain" id="PRO_5010585495" evidence="6">
    <location>
        <begin position="27"/>
        <end position="393"/>
    </location>
</feature>
<dbReference type="STRING" id="38654.A0A1U8DBG1"/>
<dbReference type="InterPro" id="IPR003599">
    <property type="entry name" value="Ig_sub"/>
</dbReference>
<reference evidence="9" key="1">
    <citation type="submission" date="2025-08" db="UniProtKB">
        <authorList>
            <consortium name="RefSeq"/>
        </authorList>
    </citation>
    <scope>IDENTIFICATION</scope>
</reference>
<keyword evidence="3" id="KW-0325">Glycoprotein</keyword>
<dbReference type="SMART" id="SM00409">
    <property type="entry name" value="IG"/>
    <property type="match status" value="3"/>
</dbReference>
<dbReference type="SMART" id="SM00406">
    <property type="entry name" value="IGv"/>
    <property type="match status" value="1"/>
</dbReference>
<dbReference type="AlphaFoldDB" id="A0A1U8DBG1"/>
<keyword evidence="4" id="KW-0393">Immunoglobulin domain</keyword>
<protein>
    <submittedName>
        <fullName evidence="9">Signal-regulatory protein beta-1-like</fullName>
    </submittedName>
</protein>
<organism evidence="8 9">
    <name type="scientific">Alligator sinensis</name>
    <name type="common">Chinese alligator</name>
    <dbReference type="NCBI Taxonomy" id="38654"/>
    <lineage>
        <taxon>Eukaryota</taxon>
        <taxon>Metazoa</taxon>
        <taxon>Chordata</taxon>
        <taxon>Craniata</taxon>
        <taxon>Vertebrata</taxon>
        <taxon>Euteleostomi</taxon>
        <taxon>Archelosauria</taxon>
        <taxon>Archosauria</taxon>
        <taxon>Crocodylia</taxon>
        <taxon>Alligatoridae</taxon>
        <taxon>Alligatorinae</taxon>
        <taxon>Alligator</taxon>
    </lineage>
</organism>
<feature type="region of interest" description="Disordered" evidence="5">
    <location>
        <begin position="283"/>
        <end position="303"/>
    </location>
</feature>
<evidence type="ECO:0000256" key="4">
    <source>
        <dbReference type="ARBA" id="ARBA00023319"/>
    </source>
</evidence>
<dbReference type="InterPro" id="IPR013783">
    <property type="entry name" value="Ig-like_fold"/>
</dbReference>
<dbReference type="KEGG" id="asn:102368518"/>
<feature type="domain" description="Ig-like" evidence="7">
    <location>
        <begin position="138"/>
        <end position="237"/>
    </location>
</feature>
<feature type="domain" description="Ig-like" evidence="7">
    <location>
        <begin position="27"/>
        <end position="112"/>
    </location>
</feature>
<dbReference type="SUPFAM" id="SSF48726">
    <property type="entry name" value="Immunoglobulin"/>
    <property type="match status" value="3"/>
</dbReference>
<dbReference type="FunFam" id="2.60.40.10:FF:000295">
    <property type="entry name" value="Tyrosine-protein phosphatase non-receptor type substrate 1"/>
    <property type="match status" value="1"/>
</dbReference>
<dbReference type="Pfam" id="PF07654">
    <property type="entry name" value="C1-set"/>
    <property type="match status" value="2"/>
</dbReference>
<accession>A0A1U8DBG1</accession>
<feature type="region of interest" description="Disordered" evidence="5">
    <location>
        <begin position="347"/>
        <end position="370"/>
    </location>
</feature>
<dbReference type="PROSITE" id="PS50835">
    <property type="entry name" value="IG_LIKE"/>
    <property type="match status" value="3"/>
</dbReference>
<evidence type="ECO:0000256" key="6">
    <source>
        <dbReference type="SAM" id="SignalP"/>
    </source>
</evidence>